<dbReference type="Pfam" id="PF08281">
    <property type="entry name" value="Sigma70_r4_2"/>
    <property type="match status" value="1"/>
</dbReference>
<dbReference type="RefSeq" id="WP_126991832.1">
    <property type="nucleotide sequence ID" value="NZ_JTFC01000042.1"/>
</dbReference>
<gene>
    <name evidence="7" type="ORF">QI30_17195</name>
</gene>
<evidence type="ECO:0000313" key="7">
    <source>
        <dbReference type="EMBL" id="RUS52494.1"/>
    </source>
</evidence>
<sequence>MTKRHDIRAQFVACVTDYKDDFYRLAYSYVKNQQDALDIVQDAIQKGLQALERLEKMDSMKSWFYKIVVRTAIDFLRKHKRVTVMDDDTLDYLQSGAEDHYEDIDLHEALERLPIEYRTIIVLRYFEDLKIDAIAEIVDENVNTVKTRLYRGLKLLRIEITEGTVHE</sequence>
<evidence type="ECO:0000256" key="3">
    <source>
        <dbReference type="ARBA" id="ARBA00023082"/>
    </source>
</evidence>
<feature type="domain" description="RNA polymerase sigma-70 region 2" evidence="5">
    <location>
        <begin position="15"/>
        <end position="81"/>
    </location>
</feature>
<dbReference type="AlphaFoldDB" id="A0A433RQ80"/>
<comment type="caution">
    <text evidence="7">The sequence shown here is derived from an EMBL/GenBank/DDBJ whole genome shotgun (WGS) entry which is preliminary data.</text>
</comment>
<dbReference type="Pfam" id="PF04542">
    <property type="entry name" value="Sigma70_r2"/>
    <property type="match status" value="1"/>
</dbReference>
<dbReference type="PANTHER" id="PTHR43133:SF60">
    <property type="entry name" value="RNA POLYMERASE SIGMA FACTOR SIGV"/>
    <property type="match status" value="1"/>
</dbReference>
<dbReference type="InterPro" id="IPR007627">
    <property type="entry name" value="RNA_pol_sigma70_r2"/>
</dbReference>
<dbReference type="InterPro" id="IPR013249">
    <property type="entry name" value="RNA_pol_sigma70_r4_t2"/>
</dbReference>
<keyword evidence="4" id="KW-0804">Transcription</keyword>
<dbReference type="Gene3D" id="1.10.1740.10">
    <property type="match status" value="1"/>
</dbReference>
<dbReference type="GO" id="GO:0016987">
    <property type="term" value="F:sigma factor activity"/>
    <property type="evidence" value="ECO:0007669"/>
    <property type="project" value="UniProtKB-KW"/>
</dbReference>
<dbReference type="GO" id="GO:0006352">
    <property type="term" value="P:DNA-templated transcription initiation"/>
    <property type="evidence" value="ECO:0007669"/>
    <property type="project" value="InterPro"/>
</dbReference>
<dbReference type="Gene3D" id="1.10.10.10">
    <property type="entry name" value="Winged helix-like DNA-binding domain superfamily/Winged helix DNA-binding domain"/>
    <property type="match status" value="1"/>
</dbReference>
<comment type="similarity">
    <text evidence="1">Belongs to the sigma-70 factor family. ECF subfamily.</text>
</comment>
<keyword evidence="2" id="KW-0805">Transcription regulation</keyword>
<dbReference type="OrthoDB" id="9782703at2"/>
<reference evidence="7 8" key="1">
    <citation type="submission" date="2014-11" db="EMBL/GenBank/DDBJ databases">
        <title>Genome sequence and analysis of novel Kurthia sp.</title>
        <authorList>
            <person name="Lawson J.N."/>
            <person name="Gonzalez J.E."/>
            <person name="Rinauldi L."/>
            <person name="Xuan Z."/>
            <person name="Firman A."/>
            <person name="Shaddox L."/>
            <person name="Trudeau A."/>
            <person name="Shah S."/>
            <person name="Reiman D."/>
        </authorList>
    </citation>
    <scope>NUCLEOTIDE SEQUENCE [LARGE SCALE GENOMIC DNA]</scope>
    <source>
        <strain evidence="7 8">3B1D</strain>
    </source>
</reference>
<dbReference type="InterPro" id="IPR039425">
    <property type="entry name" value="RNA_pol_sigma-70-like"/>
</dbReference>
<keyword evidence="3" id="KW-0731">Sigma factor</keyword>
<dbReference type="InterPro" id="IPR013325">
    <property type="entry name" value="RNA_pol_sigma_r2"/>
</dbReference>
<dbReference type="InterPro" id="IPR014284">
    <property type="entry name" value="RNA_pol_sigma-70_dom"/>
</dbReference>
<dbReference type="InterPro" id="IPR036388">
    <property type="entry name" value="WH-like_DNA-bd_sf"/>
</dbReference>
<evidence type="ECO:0000256" key="4">
    <source>
        <dbReference type="ARBA" id="ARBA00023163"/>
    </source>
</evidence>
<name>A0A433RQ80_9BACL</name>
<dbReference type="InterPro" id="IPR013324">
    <property type="entry name" value="RNA_pol_sigma_r3/r4-like"/>
</dbReference>
<dbReference type="CDD" id="cd06171">
    <property type="entry name" value="Sigma70_r4"/>
    <property type="match status" value="1"/>
</dbReference>
<dbReference type="Proteomes" id="UP000288623">
    <property type="component" value="Unassembled WGS sequence"/>
</dbReference>
<dbReference type="PANTHER" id="PTHR43133">
    <property type="entry name" value="RNA POLYMERASE ECF-TYPE SIGMA FACTO"/>
    <property type="match status" value="1"/>
</dbReference>
<protein>
    <submittedName>
        <fullName evidence="7">RNA polymerase sigma70</fullName>
    </submittedName>
</protein>
<dbReference type="SUPFAM" id="SSF88659">
    <property type="entry name" value="Sigma3 and sigma4 domains of RNA polymerase sigma factors"/>
    <property type="match status" value="1"/>
</dbReference>
<dbReference type="GO" id="GO:0003677">
    <property type="term" value="F:DNA binding"/>
    <property type="evidence" value="ECO:0007669"/>
    <property type="project" value="InterPro"/>
</dbReference>
<evidence type="ECO:0000259" key="5">
    <source>
        <dbReference type="Pfam" id="PF04542"/>
    </source>
</evidence>
<feature type="domain" description="RNA polymerase sigma factor 70 region 4 type 2" evidence="6">
    <location>
        <begin position="105"/>
        <end position="156"/>
    </location>
</feature>
<dbReference type="NCBIfam" id="TIGR02937">
    <property type="entry name" value="sigma70-ECF"/>
    <property type="match status" value="1"/>
</dbReference>
<evidence type="ECO:0000259" key="6">
    <source>
        <dbReference type="Pfam" id="PF08281"/>
    </source>
</evidence>
<evidence type="ECO:0000313" key="8">
    <source>
        <dbReference type="Proteomes" id="UP000288623"/>
    </source>
</evidence>
<dbReference type="SUPFAM" id="SSF88946">
    <property type="entry name" value="Sigma2 domain of RNA polymerase sigma factors"/>
    <property type="match status" value="1"/>
</dbReference>
<evidence type="ECO:0000256" key="2">
    <source>
        <dbReference type="ARBA" id="ARBA00023015"/>
    </source>
</evidence>
<keyword evidence="8" id="KW-1185">Reference proteome</keyword>
<accession>A0A433RQ80</accession>
<dbReference type="EMBL" id="JTFC01000042">
    <property type="protein sequence ID" value="RUS52494.1"/>
    <property type="molecule type" value="Genomic_DNA"/>
</dbReference>
<organism evidence="7 8">
    <name type="scientific">Candidatus Kurthia intestinigallinarum</name>
    <dbReference type="NCBI Taxonomy" id="1562256"/>
    <lineage>
        <taxon>Bacteria</taxon>
        <taxon>Bacillati</taxon>
        <taxon>Bacillota</taxon>
        <taxon>Bacilli</taxon>
        <taxon>Bacillales</taxon>
        <taxon>Caryophanaceae</taxon>
        <taxon>Kurthia</taxon>
    </lineage>
</organism>
<evidence type="ECO:0000256" key="1">
    <source>
        <dbReference type="ARBA" id="ARBA00010641"/>
    </source>
</evidence>
<proteinExistence type="inferred from homology"/>